<feature type="region of interest" description="Disordered" evidence="1">
    <location>
        <begin position="132"/>
        <end position="151"/>
    </location>
</feature>
<keyword evidence="3" id="KW-1185">Reference proteome</keyword>
<accession>A0A1E3NIQ9</accession>
<proteinExistence type="predicted"/>
<protein>
    <submittedName>
        <fullName evidence="2">Uncharacterized protein</fullName>
    </submittedName>
</protein>
<dbReference type="AlphaFoldDB" id="A0A1E3NIQ9"/>
<organism evidence="2 3">
    <name type="scientific">Pichia membranifaciens NRRL Y-2026</name>
    <dbReference type="NCBI Taxonomy" id="763406"/>
    <lineage>
        <taxon>Eukaryota</taxon>
        <taxon>Fungi</taxon>
        <taxon>Dikarya</taxon>
        <taxon>Ascomycota</taxon>
        <taxon>Saccharomycotina</taxon>
        <taxon>Pichiomycetes</taxon>
        <taxon>Pichiales</taxon>
        <taxon>Pichiaceae</taxon>
        <taxon>Pichia</taxon>
    </lineage>
</organism>
<gene>
    <name evidence="2" type="ORF">PICMEDRAFT_17259</name>
</gene>
<feature type="compositionally biased region" description="Polar residues" evidence="1">
    <location>
        <begin position="197"/>
        <end position="209"/>
    </location>
</feature>
<dbReference type="Proteomes" id="UP000094455">
    <property type="component" value="Unassembled WGS sequence"/>
</dbReference>
<feature type="region of interest" description="Disordered" evidence="1">
    <location>
        <begin position="197"/>
        <end position="248"/>
    </location>
</feature>
<reference evidence="2 3" key="1">
    <citation type="journal article" date="2016" name="Proc. Natl. Acad. Sci. U.S.A.">
        <title>Comparative genomics of biotechnologically important yeasts.</title>
        <authorList>
            <person name="Riley R."/>
            <person name="Haridas S."/>
            <person name="Wolfe K.H."/>
            <person name="Lopes M.R."/>
            <person name="Hittinger C.T."/>
            <person name="Goeker M."/>
            <person name="Salamov A.A."/>
            <person name="Wisecaver J.H."/>
            <person name="Long T.M."/>
            <person name="Calvey C.H."/>
            <person name="Aerts A.L."/>
            <person name="Barry K.W."/>
            <person name="Choi C."/>
            <person name="Clum A."/>
            <person name="Coughlan A.Y."/>
            <person name="Deshpande S."/>
            <person name="Douglass A.P."/>
            <person name="Hanson S.J."/>
            <person name="Klenk H.-P."/>
            <person name="LaButti K.M."/>
            <person name="Lapidus A."/>
            <person name="Lindquist E.A."/>
            <person name="Lipzen A.M."/>
            <person name="Meier-Kolthoff J.P."/>
            <person name="Ohm R.A."/>
            <person name="Otillar R.P."/>
            <person name="Pangilinan J.L."/>
            <person name="Peng Y."/>
            <person name="Rokas A."/>
            <person name="Rosa C.A."/>
            <person name="Scheuner C."/>
            <person name="Sibirny A.A."/>
            <person name="Slot J.C."/>
            <person name="Stielow J.B."/>
            <person name="Sun H."/>
            <person name="Kurtzman C.P."/>
            <person name="Blackwell M."/>
            <person name="Grigoriev I.V."/>
            <person name="Jeffries T.W."/>
        </authorList>
    </citation>
    <scope>NUCLEOTIDE SEQUENCE [LARGE SCALE GENOMIC DNA]</scope>
    <source>
        <strain evidence="2 3">NRRL Y-2026</strain>
    </source>
</reference>
<evidence type="ECO:0000256" key="1">
    <source>
        <dbReference type="SAM" id="MobiDB-lite"/>
    </source>
</evidence>
<feature type="compositionally biased region" description="Gly residues" evidence="1">
    <location>
        <begin position="230"/>
        <end position="241"/>
    </location>
</feature>
<feature type="compositionally biased region" description="Low complexity" evidence="1">
    <location>
        <begin position="217"/>
        <end position="229"/>
    </location>
</feature>
<name>A0A1E3NIQ9_9ASCO</name>
<dbReference type="EMBL" id="KV454004">
    <property type="protein sequence ID" value="ODQ46019.1"/>
    <property type="molecule type" value="Genomic_DNA"/>
</dbReference>
<dbReference type="GeneID" id="30178212"/>
<evidence type="ECO:0000313" key="3">
    <source>
        <dbReference type="Proteomes" id="UP000094455"/>
    </source>
</evidence>
<dbReference type="RefSeq" id="XP_019017132.1">
    <property type="nucleotide sequence ID" value="XM_019161525.1"/>
</dbReference>
<sequence length="282" mass="29058">MTEAFDAQFDDIDRAVCRYHEYRALRSQQNGLRGRGYNNYTSNSNIIIGTGTRTNMNSAGRQNGGGRGGRKGTAAAGGAGGANVANVGVPSATSGHHQFKAQPFVEQYQQIQAATAILNKLLEAQQQQPQQQQLCYPHGKNMTPSPVAYTPPLPAALQMQLTASTSASSPTLSAAGSVSAPVSGPVSLASSFFDLQQQQEAQTPASPASTGFLHGFSSFNSNTNTNSGNGTPGTPGTGTGAGNNASTSTNGSFSVSALGSSTSHSGLFNKTTSWGNDMSVWG</sequence>
<feature type="region of interest" description="Disordered" evidence="1">
    <location>
        <begin position="51"/>
        <end position="79"/>
    </location>
</feature>
<evidence type="ECO:0000313" key="2">
    <source>
        <dbReference type="EMBL" id="ODQ46019.1"/>
    </source>
</evidence>